<comment type="subcellular location">
    <subcellularLocation>
        <location evidence="2">Membrane</location>
    </subcellularLocation>
</comment>
<dbReference type="Pfam" id="PF00672">
    <property type="entry name" value="HAMP"/>
    <property type="match status" value="1"/>
</dbReference>
<dbReference type="PANTHER" id="PTHR43065">
    <property type="entry name" value="SENSOR HISTIDINE KINASE"/>
    <property type="match status" value="1"/>
</dbReference>
<dbReference type="InterPro" id="IPR003594">
    <property type="entry name" value="HATPase_dom"/>
</dbReference>
<dbReference type="InterPro" id="IPR004358">
    <property type="entry name" value="Sig_transdc_His_kin-like_C"/>
</dbReference>
<dbReference type="InterPro" id="IPR036890">
    <property type="entry name" value="HATPase_C_sf"/>
</dbReference>
<dbReference type="Gene3D" id="1.10.287.130">
    <property type="match status" value="1"/>
</dbReference>
<evidence type="ECO:0000259" key="10">
    <source>
        <dbReference type="PROSITE" id="PS50885"/>
    </source>
</evidence>
<evidence type="ECO:0000313" key="11">
    <source>
        <dbReference type="EMBL" id="MEP0864687.1"/>
    </source>
</evidence>
<evidence type="ECO:0000256" key="1">
    <source>
        <dbReference type="ARBA" id="ARBA00000085"/>
    </source>
</evidence>
<dbReference type="PRINTS" id="PR00344">
    <property type="entry name" value="BCTRLSENSOR"/>
</dbReference>
<evidence type="ECO:0000256" key="6">
    <source>
        <dbReference type="ARBA" id="ARBA00022777"/>
    </source>
</evidence>
<reference evidence="11 12" key="1">
    <citation type="submission" date="2022-04" db="EMBL/GenBank/DDBJ databases">
        <title>Positive selection, recombination, and allopatry shape intraspecific diversity of widespread and dominant cyanobacteria.</title>
        <authorList>
            <person name="Wei J."/>
            <person name="Shu W."/>
            <person name="Hu C."/>
        </authorList>
    </citation>
    <scope>NUCLEOTIDE SEQUENCE [LARGE SCALE GENOMIC DNA]</scope>
    <source>
        <strain evidence="11 12">GB2-A5</strain>
    </source>
</reference>
<dbReference type="PROSITE" id="PS50885">
    <property type="entry name" value="HAMP"/>
    <property type="match status" value="1"/>
</dbReference>
<dbReference type="Gene3D" id="3.30.565.10">
    <property type="entry name" value="Histidine kinase-like ATPase, C-terminal domain"/>
    <property type="match status" value="1"/>
</dbReference>
<dbReference type="Pfam" id="PF02518">
    <property type="entry name" value="HATPase_c"/>
    <property type="match status" value="1"/>
</dbReference>
<name>A0ABV0JML8_9CYAN</name>
<dbReference type="SMART" id="SM00387">
    <property type="entry name" value="HATPase_c"/>
    <property type="match status" value="1"/>
</dbReference>
<evidence type="ECO:0000256" key="5">
    <source>
        <dbReference type="ARBA" id="ARBA00022679"/>
    </source>
</evidence>
<keyword evidence="6 11" id="KW-0418">Kinase</keyword>
<keyword evidence="8" id="KW-1133">Transmembrane helix</keyword>
<dbReference type="InterPro" id="IPR003660">
    <property type="entry name" value="HAMP_dom"/>
</dbReference>
<dbReference type="InterPro" id="IPR036097">
    <property type="entry name" value="HisK_dim/P_sf"/>
</dbReference>
<evidence type="ECO:0000256" key="7">
    <source>
        <dbReference type="ARBA" id="ARBA00023012"/>
    </source>
</evidence>
<comment type="caution">
    <text evidence="11">The sequence shown here is derived from an EMBL/GenBank/DDBJ whole genome shotgun (WGS) entry which is preliminary data.</text>
</comment>
<dbReference type="EC" id="2.7.13.3" evidence="3"/>
<keyword evidence="8" id="KW-0472">Membrane</keyword>
<proteinExistence type="predicted"/>
<evidence type="ECO:0000259" key="9">
    <source>
        <dbReference type="PROSITE" id="PS50109"/>
    </source>
</evidence>
<feature type="domain" description="HAMP" evidence="10">
    <location>
        <begin position="250"/>
        <end position="303"/>
    </location>
</feature>
<evidence type="ECO:0000256" key="4">
    <source>
        <dbReference type="ARBA" id="ARBA00022553"/>
    </source>
</evidence>
<organism evidence="11 12">
    <name type="scientific">Funiculus sociatus GB2-A5</name>
    <dbReference type="NCBI Taxonomy" id="2933946"/>
    <lineage>
        <taxon>Bacteria</taxon>
        <taxon>Bacillati</taxon>
        <taxon>Cyanobacteriota</taxon>
        <taxon>Cyanophyceae</taxon>
        <taxon>Coleofasciculales</taxon>
        <taxon>Coleofasciculaceae</taxon>
        <taxon>Funiculus</taxon>
    </lineage>
</organism>
<dbReference type="GO" id="GO:0016301">
    <property type="term" value="F:kinase activity"/>
    <property type="evidence" value="ECO:0007669"/>
    <property type="project" value="UniProtKB-KW"/>
</dbReference>
<comment type="catalytic activity">
    <reaction evidence="1">
        <text>ATP + protein L-histidine = ADP + protein N-phospho-L-histidine.</text>
        <dbReference type="EC" id="2.7.13.3"/>
    </reaction>
</comment>
<keyword evidence="5" id="KW-0808">Transferase</keyword>
<feature type="domain" description="Histidine kinase" evidence="9">
    <location>
        <begin position="328"/>
        <end position="571"/>
    </location>
</feature>
<dbReference type="InterPro" id="IPR005467">
    <property type="entry name" value="His_kinase_dom"/>
</dbReference>
<dbReference type="RefSeq" id="WP_199295102.1">
    <property type="nucleotide sequence ID" value="NZ_JAMPKK010000016.1"/>
</dbReference>
<dbReference type="Gene3D" id="6.10.340.10">
    <property type="match status" value="1"/>
</dbReference>
<evidence type="ECO:0000256" key="3">
    <source>
        <dbReference type="ARBA" id="ARBA00012438"/>
    </source>
</evidence>
<gene>
    <name evidence="11" type="ORF">NDI37_09410</name>
</gene>
<dbReference type="SUPFAM" id="SSF47384">
    <property type="entry name" value="Homodimeric domain of signal transducing histidine kinase"/>
    <property type="match status" value="1"/>
</dbReference>
<dbReference type="PROSITE" id="PS50109">
    <property type="entry name" value="HIS_KIN"/>
    <property type="match status" value="1"/>
</dbReference>
<feature type="transmembrane region" description="Helical" evidence="8">
    <location>
        <begin position="33"/>
        <end position="53"/>
    </location>
</feature>
<dbReference type="SUPFAM" id="SSF158472">
    <property type="entry name" value="HAMP domain-like"/>
    <property type="match status" value="1"/>
</dbReference>
<dbReference type="CDD" id="cd00082">
    <property type="entry name" value="HisKA"/>
    <property type="match status" value="1"/>
</dbReference>
<dbReference type="Proteomes" id="UP001442494">
    <property type="component" value="Unassembled WGS sequence"/>
</dbReference>
<dbReference type="SUPFAM" id="SSF55874">
    <property type="entry name" value="ATPase domain of HSP90 chaperone/DNA topoisomerase II/histidine kinase"/>
    <property type="match status" value="1"/>
</dbReference>
<dbReference type="PANTHER" id="PTHR43065:SF50">
    <property type="entry name" value="HISTIDINE KINASE"/>
    <property type="match status" value="1"/>
</dbReference>
<dbReference type="CDD" id="cd06225">
    <property type="entry name" value="HAMP"/>
    <property type="match status" value="1"/>
</dbReference>
<keyword evidence="12" id="KW-1185">Reference proteome</keyword>
<evidence type="ECO:0000256" key="2">
    <source>
        <dbReference type="ARBA" id="ARBA00004370"/>
    </source>
</evidence>
<protein>
    <recommendedName>
        <fullName evidence="3">histidine kinase</fullName>
        <ecNumber evidence="3">2.7.13.3</ecNumber>
    </recommendedName>
</protein>
<sequence>MTSKRDTRETQLPLSKWIAQLSRRLSISNKISYGYALTLGIAVVGTTAGFTIGDSFQRTAKEQEEHAHQEIRLLHRLQTGIIQARTHQQQFIPLMDEPEKFQEEYSHFLHHAAEITKVFLEVKSFEERTSFKEDPNTENIEQFLQTYEDVPEVYFQQINQLLKQIEPLNLKSGEIDAAQKILLKFTNSPVALKFDGFSDDLTELIQSAYQEDAQAQTALIAAETIRVQIIAASIFLSVVFAALCAVYTSRAIAYPILAATDVAERVTKEANFDLQAPVTTKDEVGVLATSLNQLIQQVKHLLEEQKAATQTQLLQSEKMSSLGRMLAGVAHEINNPVNFIYGNIIHASEYIDELIALLETYQNEVSNPSPKIQQQADEIDIEFLKEDLPKLLQSMKFGAERTRSIVLSLKDFSRLDQTKATFVDLHACIDSTLLILNHRLNKEIAVQKNYGDIPPIEGYTSLLYQVFMNLLSNGIDALEEVKGLQEIVISTELIDKDWVKVKISDNGSGIAPENQGKIFDTFFTTKPRSVGTGLGLSISYQIVVEKHGGKLNCVSQLGKGTEFAIALPIKHEPNKALT</sequence>
<evidence type="ECO:0000256" key="8">
    <source>
        <dbReference type="SAM" id="Phobius"/>
    </source>
</evidence>
<dbReference type="SMART" id="SM00304">
    <property type="entry name" value="HAMP"/>
    <property type="match status" value="1"/>
</dbReference>
<keyword evidence="7" id="KW-0902">Two-component regulatory system</keyword>
<dbReference type="EMBL" id="JAMPKK010000016">
    <property type="protein sequence ID" value="MEP0864687.1"/>
    <property type="molecule type" value="Genomic_DNA"/>
</dbReference>
<evidence type="ECO:0000313" key="12">
    <source>
        <dbReference type="Proteomes" id="UP001442494"/>
    </source>
</evidence>
<dbReference type="InterPro" id="IPR003661">
    <property type="entry name" value="HisK_dim/P_dom"/>
</dbReference>
<keyword evidence="8" id="KW-0812">Transmembrane</keyword>
<keyword evidence="4" id="KW-0597">Phosphoprotein</keyword>
<accession>A0ABV0JML8</accession>